<protein>
    <recommendedName>
        <fullName evidence="3">thioredoxin-dependent peroxiredoxin</fullName>
        <ecNumber evidence="3">1.11.1.24</ecNumber>
    </recommendedName>
    <alternativeName>
        <fullName evidence="9">Thioredoxin peroxidase</fullName>
    </alternativeName>
    <alternativeName>
        <fullName evidence="11">Thioredoxin-dependent peroxiredoxin Bcp</fullName>
    </alternativeName>
</protein>
<dbReference type="Pfam" id="PF00578">
    <property type="entry name" value="AhpC-TSA"/>
    <property type="match status" value="1"/>
</dbReference>
<evidence type="ECO:0000256" key="3">
    <source>
        <dbReference type="ARBA" id="ARBA00013017"/>
    </source>
</evidence>
<keyword evidence="5" id="KW-0049">Antioxidant</keyword>
<dbReference type="AlphaFoldDB" id="A0A098S9B6"/>
<evidence type="ECO:0000256" key="13">
    <source>
        <dbReference type="PIRSR" id="PIRSR000239-1"/>
    </source>
</evidence>
<dbReference type="InterPro" id="IPR050924">
    <property type="entry name" value="Peroxiredoxin_BCP/PrxQ"/>
</dbReference>
<dbReference type="GO" id="GO:0005737">
    <property type="term" value="C:cytoplasm"/>
    <property type="evidence" value="ECO:0007669"/>
    <property type="project" value="TreeGrafter"/>
</dbReference>
<reference evidence="15 16" key="1">
    <citation type="journal article" date="2014" name="Int. J. Syst. Evol. Microbiol.">
        <title>Phaeodactylibacter xiamenensis gen. nov., sp. nov., a member of the family Saprospiraceae isolated from the marine alga Phaeodactylum tricornutum.</title>
        <authorList>
            <person name="Chen Z.Jr."/>
            <person name="Lei X."/>
            <person name="Lai Q."/>
            <person name="Li Y."/>
            <person name="Zhang B."/>
            <person name="Zhang J."/>
            <person name="Zhang H."/>
            <person name="Yang L."/>
            <person name="Zheng W."/>
            <person name="Tian Y."/>
            <person name="Yu Z."/>
            <person name="Xu H.Jr."/>
            <person name="Zheng T."/>
        </authorList>
    </citation>
    <scope>NUCLEOTIDE SEQUENCE [LARGE SCALE GENOMIC DNA]</scope>
    <source>
        <strain evidence="15 16">KD52</strain>
    </source>
</reference>
<comment type="catalytic activity">
    <reaction evidence="12">
        <text>a hydroperoxide + [thioredoxin]-dithiol = an alcohol + [thioredoxin]-disulfide + H2O</text>
        <dbReference type="Rhea" id="RHEA:62620"/>
        <dbReference type="Rhea" id="RHEA-COMP:10698"/>
        <dbReference type="Rhea" id="RHEA-COMP:10700"/>
        <dbReference type="ChEBI" id="CHEBI:15377"/>
        <dbReference type="ChEBI" id="CHEBI:29950"/>
        <dbReference type="ChEBI" id="CHEBI:30879"/>
        <dbReference type="ChEBI" id="CHEBI:35924"/>
        <dbReference type="ChEBI" id="CHEBI:50058"/>
        <dbReference type="EC" id="1.11.1.24"/>
    </reaction>
</comment>
<dbReference type="InterPro" id="IPR000866">
    <property type="entry name" value="AhpC/TSA"/>
</dbReference>
<dbReference type="Proteomes" id="UP000029736">
    <property type="component" value="Unassembled WGS sequence"/>
</dbReference>
<dbReference type="GO" id="GO:0045454">
    <property type="term" value="P:cell redox homeostasis"/>
    <property type="evidence" value="ECO:0007669"/>
    <property type="project" value="TreeGrafter"/>
</dbReference>
<comment type="similarity">
    <text evidence="10">Belongs to the peroxiredoxin family. BCP/PrxQ subfamily.</text>
</comment>
<comment type="subunit">
    <text evidence="2">Monomer.</text>
</comment>
<dbReference type="Gene3D" id="3.40.30.10">
    <property type="entry name" value="Glutaredoxin"/>
    <property type="match status" value="1"/>
</dbReference>
<feature type="active site" description="Cysteine sulfenic acid (-SOH) intermediate; for peroxidase activity" evidence="13">
    <location>
        <position position="46"/>
    </location>
</feature>
<evidence type="ECO:0000256" key="10">
    <source>
        <dbReference type="ARBA" id="ARBA00038489"/>
    </source>
</evidence>
<dbReference type="PANTHER" id="PTHR42801">
    <property type="entry name" value="THIOREDOXIN-DEPENDENT PEROXIDE REDUCTASE"/>
    <property type="match status" value="1"/>
</dbReference>
<evidence type="ECO:0000256" key="2">
    <source>
        <dbReference type="ARBA" id="ARBA00011245"/>
    </source>
</evidence>
<feature type="domain" description="Thioredoxin" evidence="14">
    <location>
        <begin position="4"/>
        <end position="154"/>
    </location>
</feature>
<evidence type="ECO:0000256" key="11">
    <source>
        <dbReference type="ARBA" id="ARBA00042639"/>
    </source>
</evidence>
<dbReference type="STRING" id="1524460.IX84_08560"/>
<dbReference type="InterPro" id="IPR024706">
    <property type="entry name" value="Peroxiredoxin_AhpC-typ"/>
</dbReference>
<keyword evidence="4 15" id="KW-0575">Peroxidase</keyword>
<dbReference type="SUPFAM" id="SSF52833">
    <property type="entry name" value="Thioredoxin-like"/>
    <property type="match status" value="1"/>
</dbReference>
<name>A0A098S9B6_9BACT</name>
<evidence type="ECO:0000256" key="5">
    <source>
        <dbReference type="ARBA" id="ARBA00022862"/>
    </source>
</evidence>
<dbReference type="GO" id="GO:0034599">
    <property type="term" value="P:cellular response to oxidative stress"/>
    <property type="evidence" value="ECO:0007669"/>
    <property type="project" value="TreeGrafter"/>
</dbReference>
<evidence type="ECO:0000256" key="4">
    <source>
        <dbReference type="ARBA" id="ARBA00022559"/>
    </source>
</evidence>
<evidence type="ECO:0000256" key="12">
    <source>
        <dbReference type="ARBA" id="ARBA00049091"/>
    </source>
</evidence>
<accession>A0A098S9B6</accession>
<keyword evidence="6" id="KW-0560">Oxidoreductase</keyword>
<dbReference type="PANTHER" id="PTHR42801:SF4">
    <property type="entry name" value="AHPC_TSA FAMILY PROTEIN"/>
    <property type="match status" value="1"/>
</dbReference>
<comment type="function">
    <text evidence="1">Thiol-specific peroxidase that catalyzes the reduction of hydrogen peroxide and organic hydroperoxides to water and alcohols, respectively. Plays a role in cell protection against oxidative stress by detoxifying peroxides and as sensor of hydrogen peroxide-mediated signaling events.</text>
</comment>
<sequence>MTTLKEGDKAPDFTGIDQNENTISLSDYKGKKLILFFYPKDNTPGCTAEACNLRDNFEDLKAKGYELLGVSPDSAKKHQNFIKKHDLPFPLLADTEKQVLNAYEVWGEKQFMGKTYDGVHRTTFIIDEEGKIEKVFKKVKTKAHTEQILEEMEG</sequence>
<keyword evidence="7" id="KW-1015">Disulfide bond</keyword>
<evidence type="ECO:0000256" key="7">
    <source>
        <dbReference type="ARBA" id="ARBA00023157"/>
    </source>
</evidence>
<proteinExistence type="inferred from homology"/>
<evidence type="ECO:0000256" key="8">
    <source>
        <dbReference type="ARBA" id="ARBA00023284"/>
    </source>
</evidence>
<keyword evidence="8" id="KW-0676">Redox-active center</keyword>
<gene>
    <name evidence="15" type="ORF">IX84_08560</name>
</gene>
<evidence type="ECO:0000313" key="15">
    <source>
        <dbReference type="EMBL" id="KGE88700.1"/>
    </source>
</evidence>
<evidence type="ECO:0000256" key="9">
    <source>
        <dbReference type="ARBA" id="ARBA00032824"/>
    </source>
</evidence>
<dbReference type="EMBL" id="JPOS01000018">
    <property type="protein sequence ID" value="KGE88700.1"/>
    <property type="molecule type" value="Genomic_DNA"/>
</dbReference>
<dbReference type="InterPro" id="IPR013766">
    <property type="entry name" value="Thioredoxin_domain"/>
</dbReference>
<dbReference type="RefSeq" id="WP_044218528.1">
    <property type="nucleotide sequence ID" value="NZ_JBKAGJ010000018.1"/>
</dbReference>
<dbReference type="InterPro" id="IPR036249">
    <property type="entry name" value="Thioredoxin-like_sf"/>
</dbReference>
<dbReference type="EC" id="1.11.1.24" evidence="3"/>
<dbReference type="PROSITE" id="PS51352">
    <property type="entry name" value="THIOREDOXIN_2"/>
    <property type="match status" value="1"/>
</dbReference>
<evidence type="ECO:0000259" key="14">
    <source>
        <dbReference type="PROSITE" id="PS51352"/>
    </source>
</evidence>
<dbReference type="PIRSF" id="PIRSF000239">
    <property type="entry name" value="AHPC"/>
    <property type="match status" value="1"/>
</dbReference>
<dbReference type="GO" id="GO:0008379">
    <property type="term" value="F:thioredoxin peroxidase activity"/>
    <property type="evidence" value="ECO:0007669"/>
    <property type="project" value="TreeGrafter"/>
</dbReference>
<comment type="caution">
    <text evidence="15">The sequence shown here is derived from an EMBL/GenBank/DDBJ whole genome shotgun (WGS) entry which is preliminary data.</text>
</comment>
<evidence type="ECO:0000256" key="6">
    <source>
        <dbReference type="ARBA" id="ARBA00023002"/>
    </source>
</evidence>
<evidence type="ECO:0000256" key="1">
    <source>
        <dbReference type="ARBA" id="ARBA00003330"/>
    </source>
</evidence>
<keyword evidence="16" id="KW-1185">Reference proteome</keyword>
<dbReference type="OrthoDB" id="9812811at2"/>
<dbReference type="FunFam" id="3.40.30.10:FF:000007">
    <property type="entry name" value="Thioredoxin-dependent thiol peroxidase"/>
    <property type="match status" value="1"/>
</dbReference>
<dbReference type="CDD" id="cd03017">
    <property type="entry name" value="PRX_BCP"/>
    <property type="match status" value="1"/>
</dbReference>
<organism evidence="15 16">
    <name type="scientific">Phaeodactylibacter xiamenensis</name>
    <dbReference type="NCBI Taxonomy" id="1524460"/>
    <lineage>
        <taxon>Bacteria</taxon>
        <taxon>Pseudomonadati</taxon>
        <taxon>Bacteroidota</taxon>
        <taxon>Saprospiria</taxon>
        <taxon>Saprospirales</taxon>
        <taxon>Haliscomenobacteraceae</taxon>
        <taxon>Phaeodactylibacter</taxon>
    </lineage>
</organism>
<dbReference type="NCBIfam" id="NF006960">
    <property type="entry name" value="PRK09437.1"/>
    <property type="match status" value="1"/>
</dbReference>
<evidence type="ECO:0000313" key="16">
    <source>
        <dbReference type="Proteomes" id="UP000029736"/>
    </source>
</evidence>